<protein>
    <submittedName>
        <fullName evidence="5">TonB-dependent receptor</fullName>
    </submittedName>
</protein>
<sequence length="846" mass="92082">MLFVPLTVFAQTVPVAPEPPAGPALEVIQMAALEVNESRATVADTVGLQDLQHYGESDLEESGAFDLNEFFDTLPEGAEGDEQLVLIDGQPVYLDPSMLDFSMIETIEVSLEGSMPQHGAYARGRVINIRLKQDYSGRKLSARTQFSEAGGGSRQNARFNVTEMHGKLRLMVAIEANQSSALLATDRPFSANQDHRAIGGSDLRLEWGSPAVVQAVDGELDLLSASGGVPVAAALVPEGASTTPALTEFLPPNPALGSGAQGQRRFDSAAYRQLARPSSGYGGTVDFNYRLSPLLNFTVNVSHRRSDSDRIGPPPVSPVSAATVVPAAYSPFGEDVAVGLVHVGFGPTRESQSTRKDQFGLKLDGRLSDTWRWNAGYGFEENRSFTVVTDLDDAAFAAALTAADPARRFNPFVDDAALPLGFDRYTDLTTERSRRQSVRTQRIDLRTHGELLTLPSGPVQLSLQAKGSARDTARETLNPDNGADRFIATSRRSAEGSGNLDVPLIDRERPRPGLHKLNLQGSVAYRTSDADDRSQRHEFGLSWAPLSWISVRARRAAETEHNSALIELREDSLTGETLTDPRRGFTSTTDVQIQRRESIVAVPEESARTQVGITLQPPALTGLRFSADYATRERDPLFQDELRAQDIINNESAFPGRVVRAAPTAEDLAAGQPGRILSVDTTGGEAGSAVTEDLRLSLDYRLPEQPFGRLRIKVDARHTLDSRYELQPGVPFINEGGSRFNPPDWRLGGHVSWSLDGWSATLRGNHTGAIATNIVDEDLPAYTEFKFNVGYRWRQPLWGDFGRGTRLSANIDNLFDREPPFADNLNGFRGGSALGRAVSLSVDVPL</sequence>
<evidence type="ECO:0000313" key="5">
    <source>
        <dbReference type="EMBL" id="WRQ88279.1"/>
    </source>
</evidence>
<evidence type="ECO:0000256" key="4">
    <source>
        <dbReference type="SAM" id="MobiDB-lite"/>
    </source>
</evidence>
<reference evidence="5 6" key="1">
    <citation type="submission" date="2021-08" db="EMBL/GenBank/DDBJ databases">
        <authorList>
            <person name="Zhang D."/>
            <person name="Zhang A."/>
            <person name="Wang L."/>
        </authorList>
    </citation>
    <scope>NUCLEOTIDE SEQUENCE [LARGE SCALE GENOMIC DNA]</scope>
    <source>
        <strain evidence="5 6">WL0086</strain>
    </source>
</reference>
<evidence type="ECO:0000256" key="3">
    <source>
        <dbReference type="ARBA" id="ARBA00023237"/>
    </source>
</evidence>
<keyword evidence="2" id="KW-0472">Membrane</keyword>
<keyword evidence="3" id="KW-0998">Cell outer membrane</keyword>
<name>A0ABZ1C9K2_9BACT</name>
<accession>A0ABZ1C9K2</accession>
<dbReference type="RefSeq" id="WP_221032401.1">
    <property type="nucleotide sequence ID" value="NZ_CP139781.1"/>
</dbReference>
<evidence type="ECO:0000313" key="6">
    <source>
        <dbReference type="Proteomes" id="UP000738431"/>
    </source>
</evidence>
<evidence type="ECO:0000256" key="2">
    <source>
        <dbReference type="ARBA" id="ARBA00023136"/>
    </source>
</evidence>
<evidence type="ECO:0000256" key="1">
    <source>
        <dbReference type="ARBA" id="ARBA00004442"/>
    </source>
</evidence>
<dbReference type="PANTHER" id="PTHR47234:SF1">
    <property type="entry name" value="TONB-DEPENDENT RECEPTOR"/>
    <property type="match status" value="1"/>
</dbReference>
<proteinExistence type="predicted"/>
<keyword evidence="5" id="KW-0675">Receptor</keyword>
<feature type="region of interest" description="Disordered" evidence="4">
    <location>
        <begin position="470"/>
        <end position="515"/>
    </location>
</feature>
<reference evidence="5 6" key="2">
    <citation type="submission" date="2023-12" db="EMBL/GenBank/DDBJ databases">
        <title>Description of an unclassified Opitutus bacterium of Verrucomicrobiota.</title>
        <authorList>
            <person name="Zhang D.-F."/>
        </authorList>
    </citation>
    <scope>NUCLEOTIDE SEQUENCE [LARGE SCALE GENOMIC DNA]</scope>
    <source>
        <strain evidence="5 6">WL0086</strain>
    </source>
</reference>
<dbReference type="PANTHER" id="PTHR47234">
    <property type="match status" value="1"/>
</dbReference>
<dbReference type="Proteomes" id="UP000738431">
    <property type="component" value="Chromosome"/>
</dbReference>
<dbReference type="InterPro" id="IPR036942">
    <property type="entry name" value="Beta-barrel_TonB_sf"/>
</dbReference>
<keyword evidence="6" id="KW-1185">Reference proteome</keyword>
<comment type="subcellular location">
    <subcellularLocation>
        <location evidence="1">Cell outer membrane</location>
    </subcellularLocation>
</comment>
<dbReference type="Gene3D" id="2.40.170.20">
    <property type="entry name" value="TonB-dependent receptor, beta-barrel domain"/>
    <property type="match status" value="1"/>
</dbReference>
<dbReference type="EMBL" id="CP139781">
    <property type="protein sequence ID" value="WRQ88279.1"/>
    <property type="molecule type" value="Genomic_DNA"/>
</dbReference>
<gene>
    <name evidence="5" type="ORF">K1X11_002605</name>
</gene>
<dbReference type="SUPFAM" id="SSF56935">
    <property type="entry name" value="Porins"/>
    <property type="match status" value="1"/>
</dbReference>
<organism evidence="5 6">
    <name type="scientific">Actomonas aquatica</name>
    <dbReference type="NCBI Taxonomy" id="2866162"/>
    <lineage>
        <taxon>Bacteria</taxon>
        <taxon>Pseudomonadati</taxon>
        <taxon>Verrucomicrobiota</taxon>
        <taxon>Opitutia</taxon>
        <taxon>Opitutales</taxon>
        <taxon>Opitutaceae</taxon>
        <taxon>Actomonas</taxon>
    </lineage>
</organism>